<evidence type="ECO:0000259" key="4">
    <source>
        <dbReference type="Pfam" id="PF25893"/>
    </source>
</evidence>
<evidence type="ECO:0000313" key="7">
    <source>
        <dbReference type="EMBL" id="MBI1757444.1"/>
    </source>
</evidence>
<dbReference type="AlphaFoldDB" id="A0A931LU95"/>
<dbReference type="Pfam" id="PF25893">
    <property type="entry name" value="HH_CzcB"/>
    <property type="match status" value="1"/>
</dbReference>
<evidence type="ECO:0000256" key="1">
    <source>
        <dbReference type="ARBA" id="ARBA00009477"/>
    </source>
</evidence>
<dbReference type="Gene3D" id="2.40.50.100">
    <property type="match status" value="2"/>
</dbReference>
<evidence type="ECO:0000256" key="3">
    <source>
        <dbReference type="SAM" id="MobiDB-lite"/>
    </source>
</evidence>
<proteinExistence type="inferred from homology"/>
<feature type="compositionally biased region" description="Gly residues" evidence="3">
    <location>
        <begin position="517"/>
        <end position="529"/>
    </location>
</feature>
<dbReference type="Pfam" id="PF25954">
    <property type="entry name" value="Beta-barrel_RND_2"/>
    <property type="match status" value="1"/>
</dbReference>
<feature type="domain" description="Multidrug resistance protein MdtA-like C-terminal permuted SH3" evidence="6">
    <location>
        <begin position="447"/>
        <end position="494"/>
    </location>
</feature>
<feature type="region of interest" description="Disordered" evidence="3">
    <location>
        <begin position="507"/>
        <end position="545"/>
    </location>
</feature>
<evidence type="ECO:0000313" key="8">
    <source>
        <dbReference type="Proteomes" id="UP000727962"/>
    </source>
</evidence>
<keyword evidence="2" id="KW-0175">Coiled coil</keyword>
<dbReference type="Pfam" id="PF25967">
    <property type="entry name" value="RND-MFP_C"/>
    <property type="match status" value="1"/>
</dbReference>
<protein>
    <submittedName>
        <fullName evidence="7">Efflux RND transporter periplasmic adaptor subunit</fullName>
    </submittedName>
</protein>
<dbReference type="GO" id="GO:0015562">
    <property type="term" value="F:efflux transmembrane transporter activity"/>
    <property type="evidence" value="ECO:0007669"/>
    <property type="project" value="TreeGrafter"/>
</dbReference>
<dbReference type="Gene3D" id="2.40.420.20">
    <property type="match status" value="1"/>
</dbReference>
<dbReference type="GO" id="GO:1990281">
    <property type="term" value="C:efflux pump complex"/>
    <property type="evidence" value="ECO:0007669"/>
    <property type="project" value="TreeGrafter"/>
</dbReference>
<dbReference type="SUPFAM" id="SSF111369">
    <property type="entry name" value="HlyD-like secretion proteins"/>
    <property type="match status" value="2"/>
</dbReference>
<reference evidence="7" key="1">
    <citation type="submission" date="2020-07" db="EMBL/GenBank/DDBJ databases">
        <title>Huge and variable diversity of episymbiotic CPR bacteria and DPANN archaea in groundwater ecosystems.</title>
        <authorList>
            <person name="He C.Y."/>
            <person name="Keren R."/>
            <person name="Whittaker M."/>
            <person name="Farag I.F."/>
            <person name="Doudna J."/>
            <person name="Cate J.H.D."/>
            <person name="Banfield J.F."/>
        </authorList>
    </citation>
    <scope>NUCLEOTIDE SEQUENCE</scope>
    <source>
        <strain evidence="7">NC_groundwater_17_Pr7_B-0.1um_64_12</strain>
    </source>
</reference>
<dbReference type="FunFam" id="2.40.30.170:FF:000010">
    <property type="entry name" value="Efflux RND transporter periplasmic adaptor subunit"/>
    <property type="match status" value="1"/>
</dbReference>
<feature type="domain" description="CzcB-like alpha-helical hairpin" evidence="4">
    <location>
        <begin position="186"/>
        <end position="242"/>
    </location>
</feature>
<dbReference type="InterPro" id="IPR058627">
    <property type="entry name" value="MdtA-like_C"/>
</dbReference>
<name>A0A931LU95_FIMGI</name>
<comment type="caution">
    <text evidence="7">The sequence shown here is derived from an EMBL/GenBank/DDBJ whole genome shotgun (WGS) entry which is preliminary data.</text>
</comment>
<feature type="compositionally biased region" description="Low complexity" evidence="3">
    <location>
        <begin position="507"/>
        <end position="516"/>
    </location>
</feature>
<dbReference type="InterPro" id="IPR058648">
    <property type="entry name" value="HH_CzcB-like"/>
</dbReference>
<accession>A0A931LU95</accession>
<feature type="domain" description="CusB-like beta-barrel" evidence="5">
    <location>
        <begin position="360"/>
        <end position="433"/>
    </location>
</feature>
<dbReference type="EMBL" id="JACOSL010000062">
    <property type="protein sequence ID" value="MBI1757444.1"/>
    <property type="molecule type" value="Genomic_DNA"/>
</dbReference>
<evidence type="ECO:0000259" key="5">
    <source>
        <dbReference type="Pfam" id="PF25954"/>
    </source>
</evidence>
<dbReference type="NCBIfam" id="TIGR01730">
    <property type="entry name" value="RND_mfp"/>
    <property type="match status" value="1"/>
</dbReference>
<dbReference type="Gene3D" id="1.10.287.470">
    <property type="entry name" value="Helix hairpin bin"/>
    <property type="match status" value="3"/>
</dbReference>
<comment type="similarity">
    <text evidence="1">Belongs to the membrane fusion protein (MFP) (TC 8.A.1) family.</text>
</comment>
<evidence type="ECO:0000259" key="6">
    <source>
        <dbReference type="Pfam" id="PF25967"/>
    </source>
</evidence>
<sequence length="545" mass="56697">MSKRTLYLILAGAVLLGLIGWRFVDKRNSAQGLASMQRQRGAGGANVVLATAGPLKLISSIDSSANLESPFDVKLSPKVTGRIAQVLVREGMRVMPGELLATTDPSDVESQILQMRAAVAEARSKLAQGQMGQAGNDAGVRASLRQQQASVDAARADLDQTQQGVASKIASDAAAVADAEAKLRSAQADYDTARANQDNAQTKLDRVTSLYKQGFIAAQDVDDAKTALKAAQNASASAQQRIGSAQAARDSVLQVAEANKRKYRSDVTASNARLVQGQASLAVAGANQSQTAAYRESVAALRAGLEAAQAQLRQAEAHRGDVFLRSPIEGTVTGRFLDPGSLGNPNQPIVEVQFLKWLYVVAPVPVDQGAGVRVGMPVVVTFDGLPGRTFESTVTLLNPAADPATRQFTIQARLENPDGVLRPGMFGKLSLITREVDAKVALPREALRGDSVFVVDDQGVAHKTPVTLGFSDNANVEIASGLRAGEKVVVQSYQPLREGMKIRMAAPGASGEAASGGASGGPRGSGKAGGGRRSKGGSGDGGKGS</sequence>
<dbReference type="InterPro" id="IPR058792">
    <property type="entry name" value="Beta-barrel_RND_2"/>
</dbReference>
<gene>
    <name evidence="7" type="ORF">HYR64_10105</name>
</gene>
<feature type="compositionally biased region" description="Gly residues" evidence="3">
    <location>
        <begin position="536"/>
        <end position="545"/>
    </location>
</feature>
<dbReference type="Proteomes" id="UP000727962">
    <property type="component" value="Unassembled WGS sequence"/>
</dbReference>
<evidence type="ECO:0000256" key="2">
    <source>
        <dbReference type="SAM" id="Coils"/>
    </source>
</evidence>
<dbReference type="PANTHER" id="PTHR30469">
    <property type="entry name" value="MULTIDRUG RESISTANCE PROTEIN MDTA"/>
    <property type="match status" value="1"/>
</dbReference>
<dbReference type="InterPro" id="IPR006143">
    <property type="entry name" value="RND_pump_MFP"/>
</dbReference>
<dbReference type="Gene3D" id="2.40.30.170">
    <property type="match status" value="1"/>
</dbReference>
<organism evidence="7 8">
    <name type="scientific">Fimbriimonas ginsengisoli</name>
    <dbReference type="NCBI Taxonomy" id="1005039"/>
    <lineage>
        <taxon>Bacteria</taxon>
        <taxon>Bacillati</taxon>
        <taxon>Armatimonadota</taxon>
        <taxon>Fimbriimonadia</taxon>
        <taxon>Fimbriimonadales</taxon>
        <taxon>Fimbriimonadaceae</taxon>
        <taxon>Fimbriimonas</taxon>
    </lineage>
</organism>
<feature type="coiled-coil region" evidence="2">
    <location>
        <begin position="176"/>
        <end position="241"/>
    </location>
</feature>